<dbReference type="GO" id="GO:0042918">
    <property type="term" value="P:alkanesulfonate transmembrane transport"/>
    <property type="evidence" value="ECO:0007669"/>
    <property type="project" value="TreeGrafter"/>
</dbReference>
<dbReference type="PROSITE" id="PS51257">
    <property type="entry name" value="PROKAR_LIPOPROTEIN"/>
    <property type="match status" value="1"/>
</dbReference>
<dbReference type="InterPro" id="IPR010068">
    <property type="entry name" value="Peri-bd_TauA"/>
</dbReference>
<keyword evidence="3" id="KW-0732">Signal</keyword>
<comment type="caution">
    <text evidence="5">The sequence shown here is derived from an EMBL/GenBank/DDBJ whole genome shotgun (WGS) entry which is preliminary data.</text>
</comment>
<dbReference type="GO" id="GO:0042597">
    <property type="term" value="C:periplasmic space"/>
    <property type="evidence" value="ECO:0007669"/>
    <property type="project" value="UniProtKB-SubCell"/>
</dbReference>
<dbReference type="STRING" id="52694.ACWI_22170"/>
<dbReference type="Pfam" id="PF09084">
    <property type="entry name" value="NMT1"/>
    <property type="match status" value="1"/>
</dbReference>
<gene>
    <name evidence="5" type="primary">tauA</name>
    <name evidence="5" type="ORF">ACWI_22170</name>
</gene>
<name>A0A1F2PI79_9FIRM</name>
<dbReference type="InterPro" id="IPR015168">
    <property type="entry name" value="SsuA/THI5"/>
</dbReference>
<sequence length="347" mass="37547">MKRVIKKKVWVLAVLVAVVAVVALFSGCQNQSDQGSLPKKVNIGYLRVPNDEMVSKTKAVYEAYFNELGVPYEFIVFDSGVDANKALASGSIDFATMGNTNGIIALSRGIDVELIWIHEVLGEIEGLAVKNGSNITKPEDLVGQKIATPFASTAHYSLLNYLKEAGIENQVQLLDMQTAEIVAAWERGDINAAYSWQPTLGDLTQNGTILVSSADMAAKGYVTANVCLVRKEFSAQYPELVAGFVKCLSDGGDLYRSNPQEAAAAVAAELGISTENALMQMTGSIWLTPEEQLSTDYMGTAGQPGNFAKIMKDTADFLQSQKSIDHAPSQEEFDAFINSSYIEMSLE</sequence>
<evidence type="ECO:0000313" key="6">
    <source>
        <dbReference type="Proteomes" id="UP000176244"/>
    </source>
</evidence>
<dbReference type="OrthoDB" id="9815602at2"/>
<dbReference type="Gene3D" id="3.40.190.10">
    <property type="entry name" value="Periplasmic binding protein-like II"/>
    <property type="match status" value="2"/>
</dbReference>
<dbReference type="PANTHER" id="PTHR30024:SF47">
    <property type="entry name" value="TAURINE-BINDING PERIPLASMIC PROTEIN"/>
    <property type="match status" value="1"/>
</dbReference>
<dbReference type="CDD" id="cd13560">
    <property type="entry name" value="PBP2_taurine"/>
    <property type="match status" value="1"/>
</dbReference>
<dbReference type="PANTHER" id="PTHR30024">
    <property type="entry name" value="ALIPHATIC SULFONATES-BINDING PROTEIN-RELATED"/>
    <property type="match status" value="1"/>
</dbReference>
<evidence type="ECO:0000259" key="4">
    <source>
        <dbReference type="Pfam" id="PF09084"/>
    </source>
</evidence>
<comment type="subcellular location">
    <subcellularLocation>
        <location evidence="1">Periplasm</location>
    </subcellularLocation>
</comment>
<evidence type="ECO:0000313" key="5">
    <source>
        <dbReference type="EMBL" id="OFV70436.1"/>
    </source>
</evidence>
<dbReference type="EMBL" id="LKEU01000031">
    <property type="protein sequence ID" value="OFV70436.1"/>
    <property type="molecule type" value="Genomic_DNA"/>
</dbReference>
<protein>
    <submittedName>
        <fullName evidence="5">Taurine-binding periplasmic protein</fullName>
    </submittedName>
</protein>
<evidence type="ECO:0000256" key="2">
    <source>
        <dbReference type="ARBA" id="ARBA00010742"/>
    </source>
</evidence>
<organism evidence="5 6">
    <name type="scientific">Acetobacterium wieringae</name>
    <dbReference type="NCBI Taxonomy" id="52694"/>
    <lineage>
        <taxon>Bacteria</taxon>
        <taxon>Bacillati</taxon>
        <taxon>Bacillota</taxon>
        <taxon>Clostridia</taxon>
        <taxon>Eubacteriales</taxon>
        <taxon>Eubacteriaceae</taxon>
        <taxon>Acetobacterium</taxon>
    </lineage>
</organism>
<dbReference type="AlphaFoldDB" id="A0A1F2PI79"/>
<proteinExistence type="inferred from homology"/>
<dbReference type="RefSeq" id="WP_070371498.1">
    <property type="nucleotide sequence ID" value="NZ_LKEU01000031.1"/>
</dbReference>
<evidence type="ECO:0000256" key="3">
    <source>
        <dbReference type="ARBA" id="ARBA00022729"/>
    </source>
</evidence>
<evidence type="ECO:0000256" key="1">
    <source>
        <dbReference type="ARBA" id="ARBA00004418"/>
    </source>
</evidence>
<dbReference type="Proteomes" id="UP000176244">
    <property type="component" value="Unassembled WGS sequence"/>
</dbReference>
<comment type="similarity">
    <text evidence="2">Belongs to the bacterial solute-binding protein SsuA/TauA family.</text>
</comment>
<dbReference type="SUPFAM" id="SSF53850">
    <property type="entry name" value="Periplasmic binding protein-like II"/>
    <property type="match status" value="1"/>
</dbReference>
<accession>A0A1F2PI79</accession>
<feature type="domain" description="SsuA/THI5-like" evidence="4">
    <location>
        <begin position="62"/>
        <end position="262"/>
    </location>
</feature>
<reference evidence="5 6" key="1">
    <citation type="submission" date="2015-09" db="EMBL/GenBank/DDBJ databases">
        <title>Genome sequence of Acetobacterium wieringae DSM 1911.</title>
        <authorList>
            <person name="Poehlein A."/>
            <person name="Bengelsdorf F.R."/>
            <person name="Schiel-Bengelsdorf B."/>
            <person name="Duerre P."/>
            <person name="Daniel R."/>
        </authorList>
    </citation>
    <scope>NUCLEOTIDE SEQUENCE [LARGE SCALE GENOMIC DNA]</scope>
    <source>
        <strain evidence="5 6">DSM 1911</strain>
    </source>
</reference>